<dbReference type="Gene3D" id="3.30.420.10">
    <property type="entry name" value="Ribonuclease H-like superfamily/Ribonuclease H"/>
    <property type="match status" value="1"/>
</dbReference>
<name>A0ABU7BUA8_9TELE</name>
<organism evidence="1 2">
    <name type="scientific">Ataeniobius toweri</name>
    <dbReference type="NCBI Taxonomy" id="208326"/>
    <lineage>
        <taxon>Eukaryota</taxon>
        <taxon>Metazoa</taxon>
        <taxon>Chordata</taxon>
        <taxon>Craniata</taxon>
        <taxon>Vertebrata</taxon>
        <taxon>Euteleostomi</taxon>
        <taxon>Actinopterygii</taxon>
        <taxon>Neopterygii</taxon>
        <taxon>Teleostei</taxon>
        <taxon>Neoteleostei</taxon>
        <taxon>Acanthomorphata</taxon>
        <taxon>Ovalentaria</taxon>
        <taxon>Atherinomorphae</taxon>
        <taxon>Cyprinodontiformes</taxon>
        <taxon>Goodeidae</taxon>
        <taxon>Ataeniobius</taxon>
    </lineage>
</organism>
<dbReference type="InterPro" id="IPR036397">
    <property type="entry name" value="RNaseH_sf"/>
</dbReference>
<evidence type="ECO:0008006" key="3">
    <source>
        <dbReference type="Google" id="ProtNLM"/>
    </source>
</evidence>
<evidence type="ECO:0000313" key="2">
    <source>
        <dbReference type="Proteomes" id="UP001345963"/>
    </source>
</evidence>
<dbReference type="Proteomes" id="UP001345963">
    <property type="component" value="Unassembled WGS sequence"/>
</dbReference>
<protein>
    <recommendedName>
        <fullName evidence="3">Secreted protein</fullName>
    </recommendedName>
</protein>
<evidence type="ECO:0000313" key="1">
    <source>
        <dbReference type="EMBL" id="MED6254247.1"/>
    </source>
</evidence>
<dbReference type="EMBL" id="JAHUTI010069289">
    <property type="protein sequence ID" value="MED6254247.1"/>
    <property type="molecule type" value="Genomic_DNA"/>
</dbReference>
<sequence>MTGRILVGHQMSPFLLVMTRFCSSKEERKPQCFTKVQSHTTIDLETKTELFGHIYNRCVRRNQGGVFKTGKHWTAKHGGGSIMLWACLGTSGIGTLYKEE</sequence>
<keyword evidence="2" id="KW-1185">Reference proteome</keyword>
<accession>A0ABU7BUA8</accession>
<reference evidence="1 2" key="1">
    <citation type="submission" date="2021-07" db="EMBL/GenBank/DDBJ databases">
        <authorList>
            <person name="Palmer J.M."/>
        </authorList>
    </citation>
    <scope>NUCLEOTIDE SEQUENCE [LARGE SCALE GENOMIC DNA]</scope>
    <source>
        <strain evidence="1 2">AT_MEX2019</strain>
        <tissue evidence="1">Muscle</tissue>
    </source>
</reference>
<gene>
    <name evidence="1" type="ORF">ATANTOWER_020946</name>
</gene>
<comment type="caution">
    <text evidence="1">The sequence shown here is derived from an EMBL/GenBank/DDBJ whole genome shotgun (WGS) entry which is preliminary data.</text>
</comment>
<proteinExistence type="predicted"/>